<dbReference type="Proteomes" id="UP000321570">
    <property type="component" value="Unassembled WGS sequence"/>
</dbReference>
<reference evidence="1 2" key="1">
    <citation type="submission" date="2019-07" db="EMBL/GenBank/DDBJ databases">
        <authorList>
            <person name="Jastrzebski P J."/>
            <person name="Paukszto L."/>
            <person name="Jastrzebski P J."/>
        </authorList>
    </citation>
    <scope>NUCLEOTIDE SEQUENCE [LARGE SCALE GENOMIC DNA]</scope>
    <source>
        <strain evidence="1 2">WMS-il1</strain>
    </source>
</reference>
<organism evidence="1 2">
    <name type="scientific">Hymenolepis diminuta</name>
    <name type="common">Rat tapeworm</name>
    <dbReference type="NCBI Taxonomy" id="6216"/>
    <lineage>
        <taxon>Eukaryota</taxon>
        <taxon>Metazoa</taxon>
        <taxon>Spiralia</taxon>
        <taxon>Lophotrochozoa</taxon>
        <taxon>Platyhelminthes</taxon>
        <taxon>Cestoda</taxon>
        <taxon>Eucestoda</taxon>
        <taxon>Cyclophyllidea</taxon>
        <taxon>Hymenolepididae</taxon>
        <taxon>Hymenolepis</taxon>
    </lineage>
</organism>
<evidence type="ECO:0000313" key="1">
    <source>
        <dbReference type="EMBL" id="VUZ52066.1"/>
    </source>
</evidence>
<evidence type="ECO:0000313" key="2">
    <source>
        <dbReference type="Proteomes" id="UP000321570"/>
    </source>
</evidence>
<accession>A0A564YY40</accession>
<keyword evidence="2" id="KW-1185">Reference proteome</keyword>
<dbReference type="EMBL" id="CABIJS010000455">
    <property type="protein sequence ID" value="VUZ52066.1"/>
    <property type="molecule type" value="Genomic_DNA"/>
</dbReference>
<sequence length="49" mass="5824">MEDNPVFAKLHIRWNKILQIAEDLHFQKPMVSLLYVLCQYVLVSHKISN</sequence>
<dbReference type="AlphaFoldDB" id="A0A564YY40"/>
<protein>
    <submittedName>
        <fullName evidence="1">Uncharacterized protein</fullName>
    </submittedName>
</protein>
<name>A0A564YY40_HYMDI</name>
<proteinExistence type="predicted"/>
<gene>
    <name evidence="1" type="ORF">WMSIL1_LOCUS10604</name>
</gene>